<dbReference type="InterPro" id="IPR001763">
    <property type="entry name" value="Rhodanese-like_dom"/>
</dbReference>
<dbReference type="Pfam" id="PF00581">
    <property type="entry name" value="Rhodanese"/>
    <property type="match status" value="1"/>
</dbReference>
<feature type="domain" description="Rhodanese" evidence="1">
    <location>
        <begin position="126"/>
        <end position="231"/>
    </location>
</feature>
<evidence type="ECO:0000259" key="1">
    <source>
        <dbReference type="PROSITE" id="PS50206"/>
    </source>
</evidence>
<evidence type="ECO:0000313" key="2">
    <source>
        <dbReference type="EMBL" id="ACO10447.1"/>
    </source>
</evidence>
<dbReference type="Gene3D" id="3.40.250.10">
    <property type="entry name" value="Rhodanese-like domain"/>
    <property type="match status" value="2"/>
</dbReference>
<name>C1BN44_CALRO</name>
<reference evidence="2" key="1">
    <citation type="submission" date="2009-03" db="EMBL/GenBank/DDBJ databases">
        <title>Caligus rogercresseyi ESTs and full-length cDNAs.</title>
        <authorList>
            <person name="Yasuike M."/>
            <person name="von Schalburg K."/>
            <person name="Cooper G."/>
            <person name="Leong J."/>
            <person name="Jones S.R.M."/>
            <person name="Koop B.F."/>
        </authorList>
    </citation>
    <scope>NUCLEOTIDE SEQUENCE</scope>
    <source>
        <tissue evidence="2">Whole tissue</tissue>
    </source>
</reference>
<gene>
    <name evidence="2" type="primary">HS6B</name>
</gene>
<organism evidence="2">
    <name type="scientific">Caligus rogercresseyi</name>
    <name type="common">Sea louse</name>
    <dbReference type="NCBI Taxonomy" id="217165"/>
    <lineage>
        <taxon>Eukaryota</taxon>
        <taxon>Metazoa</taxon>
        <taxon>Ecdysozoa</taxon>
        <taxon>Arthropoda</taxon>
        <taxon>Crustacea</taxon>
        <taxon>Multicrustacea</taxon>
        <taxon>Hexanauplia</taxon>
        <taxon>Copepoda</taxon>
        <taxon>Siphonostomatoida</taxon>
        <taxon>Caligidae</taxon>
        <taxon>Caligus</taxon>
    </lineage>
</organism>
<dbReference type="PROSITE" id="PS50206">
    <property type="entry name" value="RHODANESE_3"/>
    <property type="match status" value="1"/>
</dbReference>
<keyword evidence="2" id="KW-0346">Stress response</keyword>
<dbReference type="InterPro" id="IPR036873">
    <property type="entry name" value="Rhodanese-like_dom_sf"/>
</dbReference>
<dbReference type="PANTHER" id="PTHR44086:SF10">
    <property type="entry name" value="THIOSULFATE SULFURTRANSFERASE_RHODANESE-LIKE DOMAIN-CONTAINING PROTEIN 3"/>
    <property type="match status" value="1"/>
</dbReference>
<dbReference type="PANTHER" id="PTHR44086">
    <property type="entry name" value="THIOSULFATE SULFURTRANSFERASE RDL2, MITOCHONDRIAL-RELATED"/>
    <property type="match status" value="1"/>
</dbReference>
<accession>C1BN44</accession>
<protein>
    <submittedName>
        <fullName evidence="2">Heat shock protein 67B2</fullName>
    </submittedName>
</protein>
<proteinExistence type="evidence at transcript level"/>
<dbReference type="AlphaFoldDB" id="C1BN44"/>
<dbReference type="SMART" id="SM00450">
    <property type="entry name" value="RHOD"/>
    <property type="match status" value="1"/>
</dbReference>
<dbReference type="SUPFAM" id="SSF52821">
    <property type="entry name" value="Rhodanese/Cell cycle control phosphatase"/>
    <property type="match status" value="2"/>
</dbReference>
<dbReference type="EMBL" id="BT076023">
    <property type="protein sequence ID" value="ACO10447.1"/>
    <property type="molecule type" value="mRNA"/>
</dbReference>
<sequence length="241" mass="27316">MANRSETIDASGLQELLQRGREDQIIIDCRSELEREVQGYIEGSHWYEECKANEASELKGRSTEHILCIRGKGFTKKDAQELIQSLGLSASKYDDFSGDLRELDGNPVALTKTRFVHFDALTTLLNEGDILLLDVRNRTELNEVGQIQGSVCVPLHEIPLAFTQLNDEAFKERYGFKKPKPEDSNNIILTCRSGRRVLVADEKMMPLGFENLRIYSGSFNDWSKNNGDAFKASFDLDYDIL</sequence>